<comment type="subcellular location">
    <subcellularLocation>
        <location evidence="1">Membrane</location>
        <topology evidence="1">Multi-pass membrane protein</topology>
    </subcellularLocation>
</comment>
<dbReference type="PANTHER" id="PTHR11730">
    <property type="entry name" value="AMMONIUM TRANSPORTER"/>
    <property type="match status" value="1"/>
</dbReference>
<keyword evidence="5 6" id="KW-0472">Membrane</keyword>
<dbReference type="GO" id="GO:0008519">
    <property type="term" value="F:ammonium channel activity"/>
    <property type="evidence" value="ECO:0007669"/>
    <property type="project" value="InterPro"/>
</dbReference>
<feature type="transmembrane region" description="Helical" evidence="6">
    <location>
        <begin position="183"/>
        <end position="201"/>
    </location>
</feature>
<keyword evidence="4 6" id="KW-1133">Transmembrane helix</keyword>
<feature type="transmembrane region" description="Helical" evidence="6">
    <location>
        <begin position="64"/>
        <end position="83"/>
    </location>
</feature>
<feature type="transmembrane region" description="Helical" evidence="6">
    <location>
        <begin position="252"/>
        <end position="270"/>
    </location>
</feature>
<dbReference type="Pfam" id="PF00909">
    <property type="entry name" value="Ammonium_transp"/>
    <property type="match status" value="1"/>
</dbReference>
<evidence type="ECO:0000313" key="8">
    <source>
        <dbReference type="EMBL" id="CEK75181.1"/>
    </source>
</evidence>
<dbReference type="GO" id="GO:0097272">
    <property type="term" value="P:ammonium homeostasis"/>
    <property type="evidence" value="ECO:0007669"/>
    <property type="project" value="TreeGrafter"/>
</dbReference>
<feature type="transmembrane region" description="Helical" evidence="6">
    <location>
        <begin position="411"/>
        <end position="432"/>
    </location>
</feature>
<comment type="similarity">
    <text evidence="2">Belongs to the ammonium transporter (TC 2.A.49) family. Rh subfamily.</text>
</comment>
<feature type="transmembrane region" description="Helical" evidence="6">
    <location>
        <begin position="303"/>
        <end position="323"/>
    </location>
</feature>
<dbReference type="AlphaFoldDB" id="A0A0B7A560"/>
<dbReference type="FunFam" id="1.10.3430.10:FF:000012">
    <property type="entry name" value="Rh type C glycoprotein"/>
    <property type="match status" value="1"/>
</dbReference>
<evidence type="ECO:0000256" key="1">
    <source>
        <dbReference type="ARBA" id="ARBA00004141"/>
    </source>
</evidence>
<evidence type="ECO:0000256" key="4">
    <source>
        <dbReference type="ARBA" id="ARBA00022989"/>
    </source>
</evidence>
<dbReference type="InterPro" id="IPR024041">
    <property type="entry name" value="NH4_transpt_AmtB-like_dom"/>
</dbReference>
<accession>A0A0B7A560</accession>
<evidence type="ECO:0000256" key="6">
    <source>
        <dbReference type="SAM" id="Phobius"/>
    </source>
</evidence>
<evidence type="ECO:0000259" key="7">
    <source>
        <dbReference type="Pfam" id="PF00909"/>
    </source>
</evidence>
<dbReference type="PRINTS" id="PR00342">
    <property type="entry name" value="RHESUSRHD"/>
</dbReference>
<organism evidence="8">
    <name type="scientific">Arion vulgaris</name>
    <dbReference type="NCBI Taxonomy" id="1028688"/>
    <lineage>
        <taxon>Eukaryota</taxon>
        <taxon>Metazoa</taxon>
        <taxon>Spiralia</taxon>
        <taxon>Lophotrochozoa</taxon>
        <taxon>Mollusca</taxon>
        <taxon>Gastropoda</taxon>
        <taxon>Heterobranchia</taxon>
        <taxon>Euthyneura</taxon>
        <taxon>Panpulmonata</taxon>
        <taxon>Eupulmonata</taxon>
        <taxon>Stylommatophora</taxon>
        <taxon>Helicina</taxon>
        <taxon>Arionoidea</taxon>
        <taxon>Arionidae</taxon>
        <taxon>Arion</taxon>
    </lineage>
</organism>
<dbReference type="InterPro" id="IPR002229">
    <property type="entry name" value="RhesusRHD"/>
</dbReference>
<dbReference type="PANTHER" id="PTHR11730:SF60">
    <property type="entry name" value="RH50, ISOFORM D"/>
    <property type="match status" value="1"/>
</dbReference>
<protein>
    <recommendedName>
        <fullName evidence="7">Ammonium transporter AmtB-like domain-containing protein</fullName>
    </recommendedName>
</protein>
<dbReference type="InterPro" id="IPR029020">
    <property type="entry name" value="Ammonium/urea_transptr"/>
</dbReference>
<gene>
    <name evidence="8" type="primary">ORF94403</name>
</gene>
<dbReference type="Gene3D" id="1.10.3430.10">
    <property type="entry name" value="Ammonium transporter AmtB like domains"/>
    <property type="match status" value="1"/>
</dbReference>
<keyword evidence="3 6" id="KW-0812">Transmembrane</keyword>
<dbReference type="SUPFAM" id="SSF111352">
    <property type="entry name" value="Ammonium transporter"/>
    <property type="match status" value="1"/>
</dbReference>
<feature type="domain" description="Ammonium transporter AmtB-like" evidence="7">
    <location>
        <begin position="53"/>
        <end position="434"/>
    </location>
</feature>
<evidence type="ECO:0000256" key="5">
    <source>
        <dbReference type="ARBA" id="ARBA00023136"/>
    </source>
</evidence>
<evidence type="ECO:0000256" key="2">
    <source>
        <dbReference type="ARBA" id="ARBA00011036"/>
    </source>
</evidence>
<dbReference type="EMBL" id="HACG01028316">
    <property type="protein sequence ID" value="CEK75181.1"/>
    <property type="molecule type" value="Transcribed_RNA"/>
</dbReference>
<feature type="transmembrane region" description="Helical" evidence="6">
    <location>
        <begin position="12"/>
        <end position="30"/>
    </location>
</feature>
<sequence length="515" mass="56226">MVSVWLSKLKVPITLILIEILFLVLFGFFVDYDSEASPEPYTRTRANVSTEDKSKNMVHDYYPMFQDVHVMMFIGFGFLMMFLKRYGFSSVGLNMLLAAITIQWSTLVGGLIHYHGNKFTISIISMITADFASAAVLITFGALLGKTSPMQMIVVTMFEVILFAANEYVGLVKFQVVDVGGSMFVHAFGAYFGLAISRVLHNPEVEKSTKEGSVYHSDMFAVIGSVFLWMFWPSFNSALAIDDAQHRAVLNTYFALAACCVVSFAISSLVDKNGRFDMVHIQNATLAGGVAVGTSADLMIQPYGAIIIGSLAGFVSVIGYKYITPFLRTKLKIHDTCGVNNLHGMPAILAGIIGAIVVSMADMETYGYTLYRQFPAMAPNASSSIWTDLECCVEKIPGKGRSAGEQAGYQILALVVTLVVALVGGTIVGLILKVCSFLGQPSGDRFFEDSLSWHVPEDSGNTDMTSVISRVISQIERNKSVPNKAEESMAPLLEGSFNRGDVMLDNLNVDVDIKK</sequence>
<feature type="transmembrane region" description="Helical" evidence="6">
    <location>
        <begin position="95"/>
        <end position="115"/>
    </location>
</feature>
<feature type="transmembrane region" description="Helical" evidence="6">
    <location>
        <begin position="121"/>
        <end position="145"/>
    </location>
</feature>
<reference evidence="8" key="1">
    <citation type="submission" date="2014-12" db="EMBL/GenBank/DDBJ databases">
        <title>Insight into the proteome of Arion vulgaris.</title>
        <authorList>
            <person name="Aradska J."/>
            <person name="Bulat T."/>
            <person name="Smidak R."/>
            <person name="Sarate P."/>
            <person name="Gangsoo J."/>
            <person name="Sialana F."/>
            <person name="Bilban M."/>
            <person name="Lubec G."/>
        </authorList>
    </citation>
    <scope>NUCLEOTIDE SEQUENCE</scope>
    <source>
        <tissue evidence="8">Skin</tissue>
    </source>
</reference>
<name>A0A0B7A560_9EUPU</name>
<evidence type="ECO:0000256" key="3">
    <source>
        <dbReference type="ARBA" id="ARBA00022692"/>
    </source>
</evidence>
<feature type="transmembrane region" description="Helical" evidence="6">
    <location>
        <begin position="343"/>
        <end position="363"/>
    </location>
</feature>
<proteinExistence type="inferred from homology"/>
<feature type="transmembrane region" description="Helical" evidence="6">
    <location>
        <begin position="213"/>
        <end position="232"/>
    </location>
</feature>
<dbReference type="GO" id="GO:0005886">
    <property type="term" value="C:plasma membrane"/>
    <property type="evidence" value="ECO:0007669"/>
    <property type="project" value="InterPro"/>
</dbReference>